<dbReference type="Proteomes" id="UP000887572">
    <property type="component" value="Unplaced"/>
</dbReference>
<evidence type="ECO:0000313" key="3">
    <source>
        <dbReference type="Proteomes" id="UP000887572"/>
    </source>
</evidence>
<sequence>MPPFLFLAAICLLVAASILLETDAVGPSSSGNAEPNAGFHGMPPTPQSSNFTSGNTGSSSHYGGVMPYQQVPPMHDTFMPSQAGTHSWDWSGDNLQNNEGSLQSMVNPKNPRSSHYGSTMPFQQTRKYRQNFFENALGLGKRWLPIPQEPLPDNVIGFESIWISYIDRSVIEFLQRIHRLFDSNGSNLFIDTDNDQSGSWESIWQMIWPLFNDNIFGFLLSPSNLFRLRRFSPTVLGYCAKLRMIKSSALFPEFPADDSAGASAEQALAKWLHTPRGDGLPKVLKCEFCSAKMEGLKRKFVNSTDPAHFIISLWNWSSAVSIAPFELKNILTGQRLGFRRFDRSNWLLVRCPIERDEEKWANWEKEAVEWNWSQWNFISIYFEERRVFCTLLEWFGSE</sequence>
<dbReference type="AlphaFoldDB" id="A0A914H6J8"/>
<protein>
    <submittedName>
        <fullName evidence="4">Uncharacterized protein</fullName>
    </submittedName>
</protein>
<dbReference type="WBParaSite" id="Gr19_v10_g14477.t1">
    <property type="protein sequence ID" value="Gr19_v10_g14477.t1"/>
    <property type="gene ID" value="Gr19_v10_g14477"/>
</dbReference>
<reference evidence="4" key="1">
    <citation type="submission" date="2022-11" db="UniProtKB">
        <authorList>
            <consortium name="WormBaseParasite"/>
        </authorList>
    </citation>
    <scope>IDENTIFICATION</scope>
</reference>
<evidence type="ECO:0000313" key="4">
    <source>
        <dbReference type="WBParaSite" id="Gr19_v10_g14477.t1"/>
    </source>
</evidence>
<feature type="compositionally biased region" description="Low complexity" evidence="1">
    <location>
        <begin position="48"/>
        <end position="60"/>
    </location>
</feature>
<feature type="signal peptide" evidence="2">
    <location>
        <begin position="1"/>
        <end position="24"/>
    </location>
</feature>
<organism evidence="3 4">
    <name type="scientific">Globodera rostochiensis</name>
    <name type="common">Golden nematode worm</name>
    <name type="synonym">Heterodera rostochiensis</name>
    <dbReference type="NCBI Taxonomy" id="31243"/>
    <lineage>
        <taxon>Eukaryota</taxon>
        <taxon>Metazoa</taxon>
        <taxon>Ecdysozoa</taxon>
        <taxon>Nematoda</taxon>
        <taxon>Chromadorea</taxon>
        <taxon>Rhabditida</taxon>
        <taxon>Tylenchina</taxon>
        <taxon>Tylenchomorpha</taxon>
        <taxon>Tylenchoidea</taxon>
        <taxon>Heteroderidae</taxon>
        <taxon>Heteroderinae</taxon>
        <taxon>Globodera</taxon>
    </lineage>
</organism>
<keyword evidence="3" id="KW-1185">Reference proteome</keyword>
<feature type="region of interest" description="Disordered" evidence="1">
    <location>
        <begin position="88"/>
        <end position="119"/>
    </location>
</feature>
<evidence type="ECO:0000256" key="1">
    <source>
        <dbReference type="SAM" id="MobiDB-lite"/>
    </source>
</evidence>
<accession>A0A914H6J8</accession>
<feature type="chain" id="PRO_5037915932" evidence="2">
    <location>
        <begin position="25"/>
        <end position="398"/>
    </location>
</feature>
<feature type="region of interest" description="Disordered" evidence="1">
    <location>
        <begin position="25"/>
        <end position="66"/>
    </location>
</feature>
<keyword evidence="2" id="KW-0732">Signal</keyword>
<proteinExistence type="predicted"/>
<evidence type="ECO:0000256" key="2">
    <source>
        <dbReference type="SAM" id="SignalP"/>
    </source>
</evidence>
<name>A0A914H6J8_GLORO</name>
<feature type="compositionally biased region" description="Polar residues" evidence="1">
    <location>
        <begin position="93"/>
        <end position="119"/>
    </location>
</feature>